<protein>
    <submittedName>
        <fullName evidence="1">Uncharacterized protein</fullName>
    </submittedName>
</protein>
<organism evidence="1 2">
    <name type="scientific">Chryseobacterium gleum</name>
    <name type="common">Flavobacterium gleum</name>
    <dbReference type="NCBI Taxonomy" id="250"/>
    <lineage>
        <taxon>Bacteria</taxon>
        <taxon>Pseudomonadati</taxon>
        <taxon>Bacteroidota</taxon>
        <taxon>Flavobacteriia</taxon>
        <taxon>Flavobacteriales</taxon>
        <taxon>Weeksellaceae</taxon>
        <taxon>Chryseobacterium group</taxon>
        <taxon>Chryseobacterium</taxon>
    </lineage>
</organism>
<evidence type="ECO:0000313" key="1">
    <source>
        <dbReference type="EMBL" id="VEE06285.1"/>
    </source>
</evidence>
<evidence type="ECO:0000313" key="2">
    <source>
        <dbReference type="Proteomes" id="UP000279227"/>
    </source>
</evidence>
<proteinExistence type="predicted"/>
<dbReference type="EMBL" id="LR134289">
    <property type="protein sequence ID" value="VEE06285.1"/>
    <property type="molecule type" value="Genomic_DNA"/>
</dbReference>
<gene>
    <name evidence="1" type="ORF">NCTC11432_01571</name>
</gene>
<name>A0A448B0F8_CHRGE</name>
<dbReference type="Proteomes" id="UP000279227">
    <property type="component" value="Chromosome"/>
</dbReference>
<reference evidence="1 2" key="1">
    <citation type="submission" date="2018-12" db="EMBL/GenBank/DDBJ databases">
        <authorList>
            <consortium name="Pathogen Informatics"/>
        </authorList>
    </citation>
    <scope>NUCLEOTIDE SEQUENCE [LARGE SCALE GENOMIC DNA]</scope>
    <source>
        <strain evidence="1 2">NCTC11432</strain>
    </source>
</reference>
<dbReference type="AlphaFoldDB" id="A0A448B0F8"/>
<dbReference type="KEGG" id="cgle:NCTC11432_01571"/>
<sequence length="38" mass="4271">MAEMLNPMEKLICDFAIFILPLIKIGRIIALASQEPIN</sequence>
<accession>A0A448B0F8</accession>